<evidence type="ECO:0000313" key="1">
    <source>
        <dbReference type="EMBL" id="UUX50894.1"/>
    </source>
</evidence>
<dbReference type="EMBL" id="CP102480">
    <property type="protein sequence ID" value="UUX50894.1"/>
    <property type="molecule type" value="Genomic_DNA"/>
</dbReference>
<dbReference type="Pfam" id="PF00353">
    <property type="entry name" value="HemolysinCabind"/>
    <property type="match status" value="2"/>
</dbReference>
<dbReference type="InterPro" id="IPR001343">
    <property type="entry name" value="Hemolysn_Ca-bd"/>
</dbReference>
<dbReference type="SUPFAM" id="SSF51120">
    <property type="entry name" value="beta-Roll"/>
    <property type="match status" value="1"/>
</dbReference>
<organism evidence="1 2">
    <name type="scientific">Nisaea acidiphila</name>
    <dbReference type="NCBI Taxonomy" id="1862145"/>
    <lineage>
        <taxon>Bacteria</taxon>
        <taxon>Pseudomonadati</taxon>
        <taxon>Pseudomonadota</taxon>
        <taxon>Alphaproteobacteria</taxon>
        <taxon>Rhodospirillales</taxon>
        <taxon>Thalassobaculaceae</taxon>
        <taxon>Nisaea</taxon>
    </lineage>
</organism>
<proteinExistence type="predicted"/>
<protein>
    <recommendedName>
        <fullName evidence="3">Calcium-binding protein</fullName>
    </recommendedName>
</protein>
<dbReference type="Gene3D" id="2.150.10.10">
    <property type="entry name" value="Serralysin-like metalloprotease, C-terminal"/>
    <property type="match status" value="1"/>
</dbReference>
<dbReference type="Proteomes" id="UP001060336">
    <property type="component" value="Chromosome"/>
</dbReference>
<evidence type="ECO:0000313" key="2">
    <source>
        <dbReference type="Proteomes" id="UP001060336"/>
    </source>
</evidence>
<gene>
    <name evidence="1" type="ORF">NUH88_04150</name>
</gene>
<accession>A0A9J7AUV0</accession>
<sequence length="157" mass="15674">MARHSVCLPQGYVVYGVAGSVTVSGNDAVYGGTGNDPLKGSEGSDTPYGTFDADSVIGGASYDALFGDTCTDVPSAGGGDHYAEGAGVVYSGTRNDVLYVGLGRGLFIGDGEGDAAYVDQGAGDMEVFVVGGEYDRGTDLGAAAQPPRVNNAVSDGV</sequence>
<dbReference type="KEGG" id="naci:NUH88_04150"/>
<dbReference type="RefSeq" id="WP_257770142.1">
    <property type="nucleotide sequence ID" value="NZ_CP102480.1"/>
</dbReference>
<dbReference type="GO" id="GO:0005509">
    <property type="term" value="F:calcium ion binding"/>
    <property type="evidence" value="ECO:0007669"/>
    <property type="project" value="InterPro"/>
</dbReference>
<name>A0A9J7AUV0_9PROT</name>
<reference evidence="1" key="1">
    <citation type="submission" date="2022-08" db="EMBL/GenBank/DDBJ databases">
        <title>Nisaea acidiphila sp. nov., isolated from a marine algal debris and emended description of the genus Nisaea Urios et al. 2008.</title>
        <authorList>
            <person name="Kwon K."/>
        </authorList>
    </citation>
    <scope>NUCLEOTIDE SEQUENCE</scope>
    <source>
        <strain evidence="1">MEBiC11861</strain>
    </source>
</reference>
<evidence type="ECO:0008006" key="3">
    <source>
        <dbReference type="Google" id="ProtNLM"/>
    </source>
</evidence>
<dbReference type="InterPro" id="IPR011049">
    <property type="entry name" value="Serralysin-like_metalloprot_C"/>
</dbReference>
<dbReference type="AlphaFoldDB" id="A0A9J7AUV0"/>
<keyword evidence="2" id="KW-1185">Reference proteome</keyword>